<dbReference type="AlphaFoldDB" id="A0AB39T1W6"/>
<feature type="compositionally biased region" description="Low complexity" evidence="1">
    <location>
        <begin position="113"/>
        <end position="125"/>
    </location>
</feature>
<accession>A0AB39T1W6</accession>
<dbReference type="PRINTS" id="PR01217">
    <property type="entry name" value="PRICHEXTENSN"/>
</dbReference>
<name>A0AB39T1W6_9ACTN</name>
<keyword evidence="2" id="KW-0472">Membrane</keyword>
<feature type="compositionally biased region" description="Basic and acidic residues" evidence="1">
    <location>
        <begin position="175"/>
        <end position="190"/>
    </location>
</feature>
<feature type="region of interest" description="Disordered" evidence="1">
    <location>
        <begin position="168"/>
        <end position="196"/>
    </location>
</feature>
<protein>
    <submittedName>
        <fullName evidence="4">Excalibur calcium-binding domain-containing protein</fullName>
    </submittedName>
</protein>
<dbReference type="SMART" id="SM00894">
    <property type="entry name" value="Excalibur"/>
    <property type="match status" value="1"/>
</dbReference>
<dbReference type="Pfam" id="PF05901">
    <property type="entry name" value="Excalibur"/>
    <property type="match status" value="1"/>
</dbReference>
<feature type="compositionally biased region" description="Pro residues" evidence="1">
    <location>
        <begin position="126"/>
        <end position="138"/>
    </location>
</feature>
<dbReference type="EMBL" id="CP163444">
    <property type="protein sequence ID" value="XDQ73181.1"/>
    <property type="molecule type" value="Genomic_DNA"/>
</dbReference>
<evidence type="ECO:0000256" key="1">
    <source>
        <dbReference type="SAM" id="MobiDB-lite"/>
    </source>
</evidence>
<evidence type="ECO:0000256" key="2">
    <source>
        <dbReference type="SAM" id="Phobius"/>
    </source>
</evidence>
<feature type="transmembrane region" description="Helical" evidence="2">
    <location>
        <begin position="20"/>
        <end position="40"/>
    </location>
</feature>
<reference evidence="4" key="1">
    <citation type="submission" date="2024-07" db="EMBL/GenBank/DDBJ databases">
        <authorList>
            <person name="Yu S.T."/>
        </authorList>
    </citation>
    <scope>NUCLEOTIDE SEQUENCE</scope>
    <source>
        <strain evidence="4">R44</strain>
    </source>
</reference>
<feature type="region of interest" description="Disordered" evidence="1">
    <location>
        <begin position="71"/>
        <end position="156"/>
    </location>
</feature>
<evidence type="ECO:0000313" key="4">
    <source>
        <dbReference type="EMBL" id="XDQ73181.1"/>
    </source>
</evidence>
<dbReference type="RefSeq" id="WP_369145784.1">
    <property type="nucleotide sequence ID" value="NZ_CP163444.1"/>
</dbReference>
<evidence type="ECO:0000259" key="3">
    <source>
        <dbReference type="SMART" id="SM00894"/>
    </source>
</evidence>
<feature type="domain" description="Excalibur calcium-binding" evidence="3">
    <location>
        <begin position="159"/>
        <end position="195"/>
    </location>
</feature>
<organism evidence="4">
    <name type="scientific">Streptomyces sp. R44</name>
    <dbReference type="NCBI Taxonomy" id="3238633"/>
    <lineage>
        <taxon>Bacteria</taxon>
        <taxon>Bacillati</taxon>
        <taxon>Actinomycetota</taxon>
        <taxon>Actinomycetes</taxon>
        <taxon>Kitasatosporales</taxon>
        <taxon>Streptomycetaceae</taxon>
        <taxon>Streptomyces</taxon>
    </lineage>
</organism>
<proteinExistence type="predicted"/>
<feature type="compositionally biased region" description="Low complexity" evidence="1">
    <location>
        <begin position="79"/>
        <end position="105"/>
    </location>
</feature>
<keyword evidence="2" id="KW-1133">Transmembrane helix</keyword>
<keyword evidence="2" id="KW-0812">Transmembrane</keyword>
<dbReference type="InterPro" id="IPR008613">
    <property type="entry name" value="Excalibur_Ca-bd_domain"/>
</dbReference>
<sequence>MYPPPHPYQPAPMPVRRRWWQHPALIITLLVILPPAGIALTWTSRWGRTQKIVATVLSGLWFLLFALSDPPEEKGGTDPKPATSATATPTPGATTEPTPTTAPTTEPTPTPEPTSATPVPTTEAPTPTPTPKRTPAPRPSTQQPETAEPSATADESNVYYENCTAVRAAGAAPIHRGDPGYSRKLDRDGDGVACEG</sequence>
<gene>
    <name evidence="4" type="ORF">AB5J54_22950</name>
</gene>